<dbReference type="Proteomes" id="UP000178367">
    <property type="component" value="Unassembled WGS sequence"/>
</dbReference>
<keyword evidence="3" id="KW-0378">Hydrolase</keyword>
<dbReference type="InterPro" id="IPR025657">
    <property type="entry name" value="RadC_JAB"/>
</dbReference>
<proteinExistence type="predicted"/>
<reference evidence="7 8" key="1">
    <citation type="journal article" date="2016" name="Nat. Commun.">
        <title>Thousands of microbial genomes shed light on interconnected biogeochemical processes in an aquifer system.</title>
        <authorList>
            <person name="Anantharaman K."/>
            <person name="Brown C.T."/>
            <person name="Hug L.A."/>
            <person name="Sharon I."/>
            <person name="Castelle C.J."/>
            <person name="Probst A.J."/>
            <person name="Thomas B.C."/>
            <person name="Singh A."/>
            <person name="Wilkins M.J."/>
            <person name="Karaoz U."/>
            <person name="Brodie E.L."/>
            <person name="Williams K.H."/>
            <person name="Hubbard S.S."/>
            <person name="Banfield J.F."/>
        </authorList>
    </citation>
    <scope>NUCLEOTIDE SEQUENCE [LARGE SCALE GENOMIC DNA]</scope>
</reference>
<accession>A0A1F5SEH8</accession>
<dbReference type="PANTHER" id="PTHR30471">
    <property type="entry name" value="DNA REPAIR PROTEIN RADC"/>
    <property type="match status" value="1"/>
</dbReference>
<evidence type="ECO:0000256" key="1">
    <source>
        <dbReference type="ARBA" id="ARBA00022670"/>
    </source>
</evidence>
<dbReference type="InterPro" id="IPR020891">
    <property type="entry name" value="UPF0758_CS"/>
</dbReference>
<evidence type="ECO:0000256" key="4">
    <source>
        <dbReference type="ARBA" id="ARBA00022833"/>
    </source>
</evidence>
<protein>
    <recommendedName>
        <fullName evidence="6">MPN domain-containing protein</fullName>
    </recommendedName>
</protein>
<dbReference type="PROSITE" id="PS01302">
    <property type="entry name" value="UPF0758"/>
    <property type="match status" value="1"/>
</dbReference>
<name>A0A1F5SEH8_9BACT</name>
<dbReference type="InterPro" id="IPR037518">
    <property type="entry name" value="MPN"/>
</dbReference>
<comment type="caution">
    <text evidence="7">The sequence shown here is derived from an EMBL/GenBank/DDBJ whole genome shotgun (WGS) entry which is preliminary data.</text>
</comment>
<evidence type="ECO:0000256" key="3">
    <source>
        <dbReference type="ARBA" id="ARBA00022801"/>
    </source>
</evidence>
<dbReference type="InterPro" id="IPR001405">
    <property type="entry name" value="UPF0758"/>
</dbReference>
<keyword evidence="5" id="KW-0482">Metalloprotease</keyword>
<dbReference type="Pfam" id="PF04002">
    <property type="entry name" value="RadC"/>
    <property type="match status" value="1"/>
</dbReference>
<keyword evidence="2" id="KW-0479">Metal-binding</keyword>
<dbReference type="SUPFAM" id="SSF102712">
    <property type="entry name" value="JAB1/MPN domain"/>
    <property type="match status" value="1"/>
</dbReference>
<dbReference type="GO" id="GO:0008237">
    <property type="term" value="F:metallopeptidase activity"/>
    <property type="evidence" value="ECO:0007669"/>
    <property type="project" value="UniProtKB-KW"/>
</dbReference>
<sequence length="96" mass="10415">MSTEHFIAIYLSARHGVIKTELVSLGTLTASIVHPHEVFRPAIMSRASSIIALHNHPSGDVSPSESDIELTKRLKNAGPVLSLSKGNSPALKFWIM</sequence>
<evidence type="ECO:0000259" key="6">
    <source>
        <dbReference type="PROSITE" id="PS50249"/>
    </source>
</evidence>
<dbReference type="GO" id="GO:0046872">
    <property type="term" value="F:metal ion binding"/>
    <property type="evidence" value="ECO:0007669"/>
    <property type="project" value="UniProtKB-KW"/>
</dbReference>
<feature type="domain" description="MPN" evidence="6">
    <location>
        <begin position="1"/>
        <end position="96"/>
    </location>
</feature>
<keyword evidence="1" id="KW-0645">Protease</keyword>
<dbReference type="AlphaFoldDB" id="A0A1F5SEH8"/>
<evidence type="ECO:0000256" key="2">
    <source>
        <dbReference type="ARBA" id="ARBA00022723"/>
    </source>
</evidence>
<dbReference type="CDD" id="cd08071">
    <property type="entry name" value="MPN_DUF2466"/>
    <property type="match status" value="1"/>
</dbReference>
<dbReference type="PROSITE" id="PS50249">
    <property type="entry name" value="MPN"/>
    <property type="match status" value="1"/>
</dbReference>
<dbReference type="EMBL" id="MFGB01000023">
    <property type="protein sequence ID" value="OGF25097.1"/>
    <property type="molecule type" value="Genomic_DNA"/>
</dbReference>
<dbReference type="STRING" id="1797994.A2227_07145"/>
<keyword evidence="4" id="KW-0862">Zinc</keyword>
<organism evidence="7 8">
    <name type="scientific">Candidatus Falkowbacteria bacterium RIFOXYA2_FULL_47_19</name>
    <dbReference type="NCBI Taxonomy" id="1797994"/>
    <lineage>
        <taxon>Bacteria</taxon>
        <taxon>Candidatus Falkowiibacteriota</taxon>
    </lineage>
</organism>
<evidence type="ECO:0000313" key="7">
    <source>
        <dbReference type="EMBL" id="OGF25097.1"/>
    </source>
</evidence>
<evidence type="ECO:0000256" key="5">
    <source>
        <dbReference type="ARBA" id="ARBA00023049"/>
    </source>
</evidence>
<gene>
    <name evidence="7" type="ORF">A2227_07145</name>
</gene>
<dbReference type="GO" id="GO:0006508">
    <property type="term" value="P:proteolysis"/>
    <property type="evidence" value="ECO:0007669"/>
    <property type="project" value="UniProtKB-KW"/>
</dbReference>
<dbReference type="Gene3D" id="3.40.140.10">
    <property type="entry name" value="Cytidine Deaminase, domain 2"/>
    <property type="match status" value="1"/>
</dbReference>
<evidence type="ECO:0000313" key="8">
    <source>
        <dbReference type="Proteomes" id="UP000178367"/>
    </source>
</evidence>
<dbReference type="PANTHER" id="PTHR30471:SF3">
    <property type="entry name" value="UPF0758 PROTEIN YEES-RELATED"/>
    <property type="match status" value="1"/>
</dbReference>